<dbReference type="GO" id="GO:0060320">
    <property type="term" value="P:rejection of self pollen"/>
    <property type="evidence" value="ECO:0007669"/>
    <property type="project" value="UniProtKB-KW"/>
</dbReference>
<evidence type="ECO:0000256" key="6">
    <source>
        <dbReference type="SAM" id="SignalP"/>
    </source>
</evidence>
<evidence type="ECO:0000256" key="5">
    <source>
        <dbReference type="ARBA" id="ARBA00022729"/>
    </source>
</evidence>
<keyword evidence="5 6" id="KW-0732">Signal</keyword>
<evidence type="ECO:0000256" key="1">
    <source>
        <dbReference type="ARBA" id="ARBA00004613"/>
    </source>
</evidence>
<gene>
    <name evidence="7" type="ORF">MERR_LOCUS47198</name>
</gene>
<feature type="chain" id="PRO_5036480600" evidence="6">
    <location>
        <begin position="22"/>
        <end position="132"/>
    </location>
</feature>
<proteinExistence type="inferred from homology"/>
<keyword evidence="4" id="KW-0964">Secreted</keyword>
<reference evidence="7" key="1">
    <citation type="submission" date="2020-01" db="EMBL/GenBank/DDBJ databases">
        <authorList>
            <person name="Mishra B."/>
        </authorList>
    </citation>
    <scope>NUCLEOTIDE SEQUENCE [LARGE SCALE GENOMIC DNA]</scope>
</reference>
<evidence type="ECO:0000313" key="8">
    <source>
        <dbReference type="Proteomes" id="UP000467841"/>
    </source>
</evidence>
<dbReference type="Proteomes" id="UP000467841">
    <property type="component" value="Unassembled WGS sequence"/>
</dbReference>
<feature type="signal peptide" evidence="6">
    <location>
        <begin position="1"/>
        <end position="21"/>
    </location>
</feature>
<name>A0A6D2LIB3_9BRAS</name>
<dbReference type="OrthoDB" id="1052266at2759"/>
<evidence type="ECO:0000256" key="4">
    <source>
        <dbReference type="ARBA" id="ARBA00022525"/>
    </source>
</evidence>
<keyword evidence="3" id="KW-0713">Self-incompatibility</keyword>
<dbReference type="EMBL" id="CACVBM020001806">
    <property type="protein sequence ID" value="CAA7059962.1"/>
    <property type="molecule type" value="Genomic_DNA"/>
</dbReference>
<comment type="similarity">
    <text evidence="2">Belongs to the plant self-incompatibility (S1) protein family.</text>
</comment>
<dbReference type="InterPro" id="IPR010264">
    <property type="entry name" value="Self-incomp_S1"/>
</dbReference>
<dbReference type="AlphaFoldDB" id="A0A6D2LIB3"/>
<comment type="subcellular location">
    <subcellularLocation>
        <location evidence="1">Secreted</location>
    </subcellularLocation>
</comment>
<dbReference type="GO" id="GO:0005576">
    <property type="term" value="C:extracellular region"/>
    <property type="evidence" value="ECO:0007669"/>
    <property type="project" value="UniProtKB-SubCell"/>
</dbReference>
<dbReference type="Pfam" id="PF05938">
    <property type="entry name" value="Self-incomp_S1"/>
    <property type="match status" value="1"/>
</dbReference>
<accession>A0A6D2LIB3</accession>
<comment type="caution">
    <text evidence="7">The sequence shown here is derived from an EMBL/GenBank/DDBJ whole genome shotgun (WGS) entry which is preliminary data.</text>
</comment>
<sequence length="132" mass="15146">MKHLVVFLLVTVALQFGLNDACTDNDVVFRNRLGKDIILKVSCESNKKHRSIGSVNFMGIPHRITFGEEVGGKTTWHCLLRYGQFTSHFRAYKGGSLIPRCGELRVYIAKPDGIYLEKNADREKLDQRWMKM</sequence>
<keyword evidence="8" id="KW-1185">Reference proteome</keyword>
<evidence type="ECO:0000256" key="3">
    <source>
        <dbReference type="ARBA" id="ARBA00022471"/>
    </source>
</evidence>
<protein>
    <submittedName>
        <fullName evidence="7">Uncharacterized protein</fullName>
    </submittedName>
</protein>
<evidence type="ECO:0000313" key="7">
    <source>
        <dbReference type="EMBL" id="CAA7059962.1"/>
    </source>
</evidence>
<evidence type="ECO:0000256" key="2">
    <source>
        <dbReference type="ARBA" id="ARBA00005581"/>
    </source>
</evidence>
<organism evidence="7 8">
    <name type="scientific">Microthlaspi erraticum</name>
    <dbReference type="NCBI Taxonomy" id="1685480"/>
    <lineage>
        <taxon>Eukaryota</taxon>
        <taxon>Viridiplantae</taxon>
        <taxon>Streptophyta</taxon>
        <taxon>Embryophyta</taxon>
        <taxon>Tracheophyta</taxon>
        <taxon>Spermatophyta</taxon>
        <taxon>Magnoliopsida</taxon>
        <taxon>eudicotyledons</taxon>
        <taxon>Gunneridae</taxon>
        <taxon>Pentapetalae</taxon>
        <taxon>rosids</taxon>
        <taxon>malvids</taxon>
        <taxon>Brassicales</taxon>
        <taxon>Brassicaceae</taxon>
        <taxon>Coluteocarpeae</taxon>
        <taxon>Microthlaspi</taxon>
    </lineage>
</organism>